<dbReference type="RefSeq" id="WP_044212775.1">
    <property type="nucleotide sequence ID" value="NZ_BAMD01000019.1"/>
</dbReference>
<dbReference type="OrthoDB" id="9791874at2"/>
<dbReference type="Proteomes" id="UP000019402">
    <property type="component" value="Unassembled WGS sequence"/>
</dbReference>
<feature type="domain" description="Glycine transporter" evidence="8">
    <location>
        <begin position="92"/>
        <end position="165"/>
    </location>
</feature>
<dbReference type="PANTHER" id="PTHR30506:SF3">
    <property type="entry name" value="UPF0126 INNER MEMBRANE PROTEIN YADS-RELATED"/>
    <property type="match status" value="1"/>
</dbReference>
<proteinExistence type="inferred from homology"/>
<organism evidence="9 10">
    <name type="scientific">Saccharicrinis fermentans DSM 9555 = JCM 21142</name>
    <dbReference type="NCBI Taxonomy" id="869213"/>
    <lineage>
        <taxon>Bacteria</taxon>
        <taxon>Pseudomonadati</taxon>
        <taxon>Bacteroidota</taxon>
        <taxon>Bacteroidia</taxon>
        <taxon>Marinilabiliales</taxon>
        <taxon>Marinilabiliaceae</taxon>
        <taxon>Saccharicrinis</taxon>
    </lineage>
</organism>
<evidence type="ECO:0000256" key="3">
    <source>
        <dbReference type="ARBA" id="ARBA00022475"/>
    </source>
</evidence>
<feature type="transmembrane region" description="Helical" evidence="7">
    <location>
        <begin position="118"/>
        <end position="137"/>
    </location>
</feature>
<dbReference type="PANTHER" id="PTHR30506">
    <property type="entry name" value="INNER MEMBRANE PROTEIN"/>
    <property type="match status" value="1"/>
</dbReference>
<protein>
    <recommendedName>
        <fullName evidence="8">Glycine transporter domain-containing protein</fullName>
    </recommendedName>
</protein>
<evidence type="ECO:0000256" key="2">
    <source>
        <dbReference type="ARBA" id="ARBA00008193"/>
    </source>
</evidence>
<evidence type="ECO:0000256" key="4">
    <source>
        <dbReference type="ARBA" id="ARBA00022692"/>
    </source>
</evidence>
<evidence type="ECO:0000256" key="5">
    <source>
        <dbReference type="ARBA" id="ARBA00022989"/>
    </source>
</evidence>
<evidence type="ECO:0000259" key="8">
    <source>
        <dbReference type="Pfam" id="PF03458"/>
    </source>
</evidence>
<keyword evidence="10" id="KW-1185">Reference proteome</keyword>
<sequence>MDLMSFADYAGTGAFAISGTLSASEKKLDLFGATFIGFVTAVGGGTIRDLLLGNTPVTWIQGWHYFVIILSAIALTFIFYRYIIKLKQTLFLFDTIGIGVFTIIGMEKALIFGLTPPISLVMGLSSAVVGGVLRDTFCNDVPLIFHREIYATACIVGGTIYLALHYFEVETHFSQIATILSIILIRLLAIKFNLSLPKITNAQE</sequence>
<keyword evidence="4 7" id="KW-0812">Transmembrane</keyword>
<gene>
    <name evidence="9" type="ORF">JCM21142_41859</name>
</gene>
<feature type="transmembrane region" description="Helical" evidence="7">
    <location>
        <begin position="149"/>
        <end position="167"/>
    </location>
</feature>
<feature type="transmembrane region" description="Helical" evidence="7">
    <location>
        <begin position="30"/>
        <end position="51"/>
    </location>
</feature>
<evidence type="ECO:0000256" key="6">
    <source>
        <dbReference type="ARBA" id="ARBA00023136"/>
    </source>
</evidence>
<keyword evidence="5 7" id="KW-1133">Transmembrane helix</keyword>
<evidence type="ECO:0000313" key="9">
    <source>
        <dbReference type="EMBL" id="GAF03194.1"/>
    </source>
</evidence>
<dbReference type="Pfam" id="PF03458">
    <property type="entry name" value="Gly_transporter"/>
    <property type="match status" value="2"/>
</dbReference>
<keyword evidence="6 7" id="KW-0472">Membrane</keyword>
<dbReference type="EMBL" id="BAMD01000019">
    <property type="protein sequence ID" value="GAF03194.1"/>
    <property type="molecule type" value="Genomic_DNA"/>
</dbReference>
<feature type="transmembrane region" description="Helical" evidence="7">
    <location>
        <begin position="90"/>
        <end position="112"/>
    </location>
</feature>
<reference evidence="9 10" key="1">
    <citation type="journal article" date="2014" name="Genome Announc.">
        <title>Draft Genome Sequence of Cytophaga fermentans JCM 21142T, a Facultative Anaerobe Isolated from Marine Mud.</title>
        <authorList>
            <person name="Starns D."/>
            <person name="Oshima K."/>
            <person name="Suda W."/>
            <person name="Iino T."/>
            <person name="Yuki M."/>
            <person name="Inoue J."/>
            <person name="Kitamura K."/>
            <person name="Iida T."/>
            <person name="Darby A."/>
            <person name="Hattori M."/>
            <person name="Ohkuma M."/>
        </authorList>
    </citation>
    <scope>NUCLEOTIDE SEQUENCE [LARGE SCALE GENOMIC DNA]</scope>
    <source>
        <strain evidence="9 10">JCM 21142</strain>
    </source>
</reference>
<comment type="similarity">
    <text evidence="2">Belongs to the UPF0126 family.</text>
</comment>
<name>W7YLF0_9BACT</name>
<dbReference type="GO" id="GO:0005886">
    <property type="term" value="C:plasma membrane"/>
    <property type="evidence" value="ECO:0007669"/>
    <property type="project" value="UniProtKB-SubCell"/>
</dbReference>
<evidence type="ECO:0000313" key="10">
    <source>
        <dbReference type="Proteomes" id="UP000019402"/>
    </source>
</evidence>
<feature type="domain" description="Glycine transporter" evidence="8">
    <location>
        <begin position="6"/>
        <end position="80"/>
    </location>
</feature>
<dbReference type="eggNOG" id="COG2860">
    <property type="taxonomic scope" value="Bacteria"/>
</dbReference>
<comment type="caution">
    <text evidence="9">The sequence shown here is derived from an EMBL/GenBank/DDBJ whole genome shotgun (WGS) entry which is preliminary data.</text>
</comment>
<accession>W7YLF0</accession>
<comment type="subcellular location">
    <subcellularLocation>
        <location evidence="1">Cell membrane</location>
        <topology evidence="1">Multi-pass membrane protein</topology>
    </subcellularLocation>
</comment>
<dbReference type="InterPro" id="IPR005115">
    <property type="entry name" value="Gly_transporter"/>
</dbReference>
<evidence type="ECO:0000256" key="7">
    <source>
        <dbReference type="SAM" id="Phobius"/>
    </source>
</evidence>
<keyword evidence="3" id="KW-1003">Cell membrane</keyword>
<feature type="transmembrane region" description="Helical" evidence="7">
    <location>
        <begin position="63"/>
        <end position="83"/>
    </location>
</feature>
<evidence type="ECO:0000256" key="1">
    <source>
        <dbReference type="ARBA" id="ARBA00004651"/>
    </source>
</evidence>
<feature type="transmembrane region" description="Helical" evidence="7">
    <location>
        <begin position="173"/>
        <end position="194"/>
    </location>
</feature>
<dbReference type="AlphaFoldDB" id="W7YLF0"/>